<dbReference type="Gene3D" id="3.10.450.50">
    <property type="match status" value="1"/>
</dbReference>
<proteinExistence type="predicted"/>
<dbReference type="Pfam" id="PF12680">
    <property type="entry name" value="SnoaL_2"/>
    <property type="match status" value="1"/>
</dbReference>
<dbReference type="EMBL" id="FTOA01000001">
    <property type="protein sequence ID" value="SIS36693.1"/>
    <property type="molecule type" value="Genomic_DNA"/>
</dbReference>
<keyword evidence="3" id="KW-1185">Reference proteome</keyword>
<dbReference type="AlphaFoldDB" id="A0A1N7IHY2"/>
<dbReference type="Proteomes" id="UP000185678">
    <property type="component" value="Unassembled WGS sequence"/>
</dbReference>
<dbReference type="InterPro" id="IPR032710">
    <property type="entry name" value="NTF2-like_dom_sf"/>
</dbReference>
<gene>
    <name evidence="2" type="ORF">SAMN05421779_10193</name>
</gene>
<feature type="domain" description="SnoaL-like" evidence="1">
    <location>
        <begin position="14"/>
        <end position="111"/>
    </location>
</feature>
<dbReference type="RefSeq" id="WP_245821184.1">
    <property type="nucleotide sequence ID" value="NZ_FTOA01000001.1"/>
</dbReference>
<dbReference type="InterPro" id="IPR037401">
    <property type="entry name" value="SnoaL-like"/>
</dbReference>
<sequence length="144" mass="16285">MHAEMSSRLAVYARAFETLSPGTVADLLALVDPAVRFKDPFNDVTGRAAMGRILQHMFDTTDQPRFVVHHQALDGSTGYLRWTFHARIKGIGDWSVEGMSEVRLSGDGLVLAHVDYWDAAEQFYERLPLLGAVLRWIKRRLTAR</sequence>
<dbReference type="STRING" id="80876.SAMN05421779_10193"/>
<dbReference type="SUPFAM" id="SSF54427">
    <property type="entry name" value="NTF2-like"/>
    <property type="match status" value="1"/>
</dbReference>
<protein>
    <submittedName>
        <fullName evidence="2">SnoaL-like domain-containing protein</fullName>
    </submittedName>
</protein>
<organism evidence="2 3">
    <name type="scientific">Insolitispirillum peregrinum</name>
    <dbReference type="NCBI Taxonomy" id="80876"/>
    <lineage>
        <taxon>Bacteria</taxon>
        <taxon>Pseudomonadati</taxon>
        <taxon>Pseudomonadota</taxon>
        <taxon>Alphaproteobacteria</taxon>
        <taxon>Rhodospirillales</taxon>
        <taxon>Novispirillaceae</taxon>
        <taxon>Insolitispirillum</taxon>
    </lineage>
</organism>
<accession>A0A1N7IHY2</accession>
<reference evidence="2 3" key="1">
    <citation type="submission" date="2017-01" db="EMBL/GenBank/DDBJ databases">
        <authorList>
            <person name="Mah S.A."/>
            <person name="Swanson W.J."/>
            <person name="Moy G.W."/>
            <person name="Vacquier V.D."/>
        </authorList>
    </citation>
    <scope>NUCLEOTIDE SEQUENCE [LARGE SCALE GENOMIC DNA]</scope>
    <source>
        <strain evidence="2 3">DSM 11589</strain>
    </source>
</reference>
<evidence type="ECO:0000313" key="2">
    <source>
        <dbReference type="EMBL" id="SIS36693.1"/>
    </source>
</evidence>
<evidence type="ECO:0000313" key="3">
    <source>
        <dbReference type="Proteomes" id="UP000185678"/>
    </source>
</evidence>
<evidence type="ECO:0000259" key="1">
    <source>
        <dbReference type="Pfam" id="PF12680"/>
    </source>
</evidence>
<name>A0A1N7IHY2_9PROT</name>